<dbReference type="InterPro" id="IPR015424">
    <property type="entry name" value="PyrdxlP-dep_Trfase"/>
</dbReference>
<dbReference type="PANTHER" id="PTHR43713">
    <property type="entry name" value="GLUTAMATE-1-SEMIALDEHYDE 2,1-AMINOMUTASE"/>
    <property type="match status" value="1"/>
</dbReference>
<reference evidence="2" key="1">
    <citation type="journal article" date="2014" name="Front. Microbiol.">
        <title>High frequency of phylogenetically diverse reductive dehalogenase-homologous genes in deep subseafloor sedimentary metagenomes.</title>
        <authorList>
            <person name="Kawai M."/>
            <person name="Futagami T."/>
            <person name="Toyoda A."/>
            <person name="Takaki Y."/>
            <person name="Nishi S."/>
            <person name="Hori S."/>
            <person name="Arai W."/>
            <person name="Tsubouchi T."/>
            <person name="Morono Y."/>
            <person name="Uchiyama I."/>
            <person name="Ito T."/>
            <person name="Fujiyama A."/>
            <person name="Inagaki F."/>
            <person name="Takami H."/>
        </authorList>
    </citation>
    <scope>NUCLEOTIDE SEQUENCE</scope>
    <source>
        <strain evidence="2">Expedition CK06-06</strain>
    </source>
</reference>
<dbReference type="InterPro" id="IPR005814">
    <property type="entry name" value="Aminotrans_3"/>
</dbReference>
<name>X1VS39_9ZZZZ</name>
<dbReference type="GO" id="GO:0008483">
    <property type="term" value="F:transaminase activity"/>
    <property type="evidence" value="ECO:0007669"/>
    <property type="project" value="InterPro"/>
</dbReference>
<proteinExistence type="predicted"/>
<dbReference type="AlphaFoldDB" id="X1VS39"/>
<sequence>MCEPAMTNVHVGIIYPESGYHDALREITRRYGTLLILDETHTIAAGPGGLTREMGLDSDILTLGKPIAGGMPVGAAGFSQKVVDKLMETEDWRELGGTLSANALALAA</sequence>
<dbReference type="SUPFAM" id="SSF53383">
    <property type="entry name" value="PLP-dependent transferases"/>
    <property type="match status" value="1"/>
</dbReference>
<dbReference type="EMBL" id="BARW01035004">
    <property type="protein sequence ID" value="GAJ12450.1"/>
    <property type="molecule type" value="Genomic_DNA"/>
</dbReference>
<evidence type="ECO:0000256" key="1">
    <source>
        <dbReference type="ARBA" id="ARBA00001933"/>
    </source>
</evidence>
<comment type="caution">
    <text evidence="2">The sequence shown here is derived from an EMBL/GenBank/DDBJ whole genome shotgun (WGS) entry which is preliminary data.</text>
</comment>
<evidence type="ECO:0008006" key="3">
    <source>
        <dbReference type="Google" id="ProtNLM"/>
    </source>
</evidence>
<feature type="non-terminal residue" evidence="2">
    <location>
        <position position="108"/>
    </location>
</feature>
<dbReference type="Gene3D" id="3.40.640.10">
    <property type="entry name" value="Type I PLP-dependent aspartate aminotransferase-like (Major domain)"/>
    <property type="match status" value="1"/>
</dbReference>
<comment type="cofactor">
    <cofactor evidence="1">
        <name>pyridoxal 5'-phosphate</name>
        <dbReference type="ChEBI" id="CHEBI:597326"/>
    </cofactor>
</comment>
<dbReference type="InterPro" id="IPR015421">
    <property type="entry name" value="PyrdxlP-dep_Trfase_major"/>
</dbReference>
<dbReference type="PANTHER" id="PTHR43713:SF3">
    <property type="entry name" value="GLUTAMATE-1-SEMIALDEHYDE 2,1-AMINOMUTASE 1, CHLOROPLASTIC-RELATED"/>
    <property type="match status" value="1"/>
</dbReference>
<dbReference type="GO" id="GO:0030170">
    <property type="term" value="F:pyridoxal phosphate binding"/>
    <property type="evidence" value="ECO:0007669"/>
    <property type="project" value="InterPro"/>
</dbReference>
<protein>
    <recommendedName>
        <fullName evidence="3">Aminotransferase class III-fold pyridoxal phosphate-dependent enzyme</fullName>
    </recommendedName>
</protein>
<dbReference type="Pfam" id="PF00202">
    <property type="entry name" value="Aminotran_3"/>
    <property type="match status" value="1"/>
</dbReference>
<gene>
    <name evidence="2" type="ORF">S12H4_54707</name>
</gene>
<organism evidence="2">
    <name type="scientific">marine sediment metagenome</name>
    <dbReference type="NCBI Taxonomy" id="412755"/>
    <lineage>
        <taxon>unclassified sequences</taxon>
        <taxon>metagenomes</taxon>
        <taxon>ecological metagenomes</taxon>
    </lineage>
</organism>
<accession>X1VS39</accession>
<evidence type="ECO:0000313" key="2">
    <source>
        <dbReference type="EMBL" id="GAJ12450.1"/>
    </source>
</evidence>